<comment type="caution">
    <text evidence="1">The sequence shown here is derived from an EMBL/GenBank/DDBJ whole genome shotgun (WGS) entry which is preliminary data.</text>
</comment>
<dbReference type="RefSeq" id="WP_107936072.1">
    <property type="nucleotide sequence ID" value="NZ_CP085009.1"/>
</dbReference>
<name>A0A318TLJ0_9BACL</name>
<gene>
    <name evidence="1" type="ORF">BJ095_12157</name>
</gene>
<proteinExistence type="predicted"/>
<keyword evidence="2" id="KW-1185">Reference proteome</keyword>
<sequence>MQKLLIIVSFIVSFLFIIGCSGQVEENGDFLLYNTGFPFKANETYFIVTKTEWTGDLPVEIDSIELIKNKEETITYKEDGIKYEVYGADPLKTSGVWPESDIGDLKSIENLEIQKEGKIVFKLTLGEDVKEDSNRRVKINYKIDGVGKEKVVDWVTLQELSTELKN</sequence>
<organism evidence="1 2">
    <name type="scientific">Ureibacillus chungkukjangi</name>
    <dbReference type="NCBI Taxonomy" id="1202712"/>
    <lineage>
        <taxon>Bacteria</taxon>
        <taxon>Bacillati</taxon>
        <taxon>Bacillota</taxon>
        <taxon>Bacilli</taxon>
        <taxon>Bacillales</taxon>
        <taxon>Caryophanaceae</taxon>
        <taxon>Ureibacillus</taxon>
    </lineage>
</organism>
<dbReference type="EMBL" id="QJTJ01000021">
    <property type="protein sequence ID" value="PYF04720.1"/>
    <property type="molecule type" value="Genomic_DNA"/>
</dbReference>
<dbReference type="PROSITE" id="PS51257">
    <property type="entry name" value="PROKAR_LIPOPROTEIN"/>
    <property type="match status" value="1"/>
</dbReference>
<reference evidence="1 2" key="1">
    <citation type="submission" date="2018-06" db="EMBL/GenBank/DDBJ databases">
        <title>Genomic Encyclopedia of Archaeal and Bacterial Type Strains, Phase II (KMG-II): from individual species to whole genera.</title>
        <authorList>
            <person name="Goeker M."/>
        </authorList>
    </citation>
    <scope>NUCLEOTIDE SEQUENCE [LARGE SCALE GENOMIC DNA]</scope>
    <source>
        <strain evidence="1 2">KACC 16626</strain>
    </source>
</reference>
<dbReference type="Proteomes" id="UP000247416">
    <property type="component" value="Unassembled WGS sequence"/>
</dbReference>
<dbReference type="AlphaFoldDB" id="A0A318TLJ0"/>
<protein>
    <submittedName>
        <fullName evidence="1">Uncharacterized protein</fullName>
    </submittedName>
</protein>
<evidence type="ECO:0000313" key="1">
    <source>
        <dbReference type="EMBL" id="PYF04720.1"/>
    </source>
</evidence>
<accession>A0A318TLJ0</accession>
<dbReference type="OrthoDB" id="2740293at2"/>
<evidence type="ECO:0000313" key="2">
    <source>
        <dbReference type="Proteomes" id="UP000247416"/>
    </source>
</evidence>